<dbReference type="EMBL" id="JACICD010000001">
    <property type="protein sequence ID" value="MBB3769444.1"/>
    <property type="molecule type" value="Genomic_DNA"/>
</dbReference>
<dbReference type="RefSeq" id="WP_183187668.1">
    <property type="nucleotide sequence ID" value="NZ_JACICD010000001.1"/>
</dbReference>
<gene>
    <name evidence="1" type="ORF">FHS55_000030</name>
</gene>
<dbReference type="Proteomes" id="UP000533469">
    <property type="component" value="Unassembled WGS sequence"/>
</dbReference>
<comment type="caution">
    <text evidence="1">The sequence shown here is derived from an EMBL/GenBank/DDBJ whole genome shotgun (WGS) entry which is preliminary data.</text>
</comment>
<dbReference type="AlphaFoldDB" id="A0A839YY33"/>
<sequence length="390" mass="43022">MFPQEAWNFRVLGHDPSAAWGRGSLVEIVAGHAYVGGVGGRDPGVFEGFTVHDVRDPRHPHKVFEFKAPPGIHMHKLRHAGENILYVNADRLPGEAGRVARPGFFIFDISHPAQPRQIGFFDMPGSGPHRFGVDLDRKLALLPNDAEGWNRRVIWTLDIRDPIRPEVVGIWGLPWQKMEGGAPGNDPVPADTVCTLHGPPIIRGNRMFAAFWGGGVAVIDCSDLARMQLVGHVSWSPPFVGATHTACPIGDRPYLVVTDEARARQVYRDSQFMWVLDIRDETRPVPVSTWFPERDKYAGRGGRFGAHNIIERITASGPWANIVFLTYFNAGLRAIDVSDPLRPVEVGHFVPASTSAQSIVQSNDVGTDAEGRIYLIDRNGGGMHILEYTG</sequence>
<accession>A0A839YY33</accession>
<keyword evidence="2" id="KW-1185">Reference proteome</keyword>
<organism evidence="1 2">
    <name type="scientific">Ancylobacter tetraedralis</name>
    <dbReference type="NCBI Taxonomy" id="217068"/>
    <lineage>
        <taxon>Bacteria</taxon>
        <taxon>Pseudomonadati</taxon>
        <taxon>Pseudomonadota</taxon>
        <taxon>Alphaproteobacteria</taxon>
        <taxon>Hyphomicrobiales</taxon>
        <taxon>Xanthobacteraceae</taxon>
        <taxon>Ancylobacter</taxon>
    </lineage>
</organism>
<evidence type="ECO:0000313" key="2">
    <source>
        <dbReference type="Proteomes" id="UP000533469"/>
    </source>
</evidence>
<name>A0A839YY33_9HYPH</name>
<reference evidence="1 2" key="1">
    <citation type="submission" date="2020-08" db="EMBL/GenBank/DDBJ databases">
        <title>Genomic Encyclopedia of Type Strains, Phase IV (KMG-IV): sequencing the most valuable type-strain genomes for metagenomic binning, comparative biology and taxonomic classification.</title>
        <authorList>
            <person name="Goeker M."/>
        </authorList>
    </citation>
    <scope>NUCLEOTIDE SEQUENCE [LARGE SCALE GENOMIC DNA]</scope>
    <source>
        <strain evidence="1 2">DSM 5895</strain>
    </source>
</reference>
<evidence type="ECO:0000313" key="1">
    <source>
        <dbReference type="EMBL" id="MBB3769444.1"/>
    </source>
</evidence>
<protein>
    <submittedName>
        <fullName evidence="1">Uncharacterized protein</fullName>
    </submittedName>
</protein>
<proteinExistence type="predicted"/>
<dbReference type="Pfam" id="PF08309">
    <property type="entry name" value="LVIVD"/>
    <property type="match status" value="2"/>
</dbReference>
<dbReference type="InterPro" id="IPR013211">
    <property type="entry name" value="LVIVD"/>
</dbReference>